<feature type="domain" description="GHMP kinase N-terminal" evidence="7">
    <location>
        <begin position="75"/>
        <end position="127"/>
    </location>
</feature>
<dbReference type="Pfam" id="PF00288">
    <property type="entry name" value="GHMP_kinases_N"/>
    <property type="match status" value="1"/>
</dbReference>
<reference evidence="10 11" key="1">
    <citation type="submission" date="2019-01" db="EMBL/GenBank/DDBJ databases">
        <title>Lactibacter flavus gen. nov., sp. nov., a novel bacterium of the family Propionibacteriaceae isolated from raw milk and dairy products.</title>
        <authorList>
            <person name="Huptas C."/>
            <person name="Wenning M."/>
            <person name="Breitenwieser F."/>
            <person name="Doll E."/>
            <person name="Von Neubeck M."/>
            <person name="Busse H.-J."/>
            <person name="Scherer S."/>
        </authorList>
    </citation>
    <scope>NUCLEOTIDE SEQUENCE [LARGE SCALE GENOMIC DNA]</scope>
    <source>
        <strain evidence="11">DSM 22130 / JCM 15804 / WR061</strain>
    </source>
</reference>
<dbReference type="InterPro" id="IPR000705">
    <property type="entry name" value="Galactokinase"/>
</dbReference>
<dbReference type="PRINTS" id="PR00473">
    <property type="entry name" value="GALCTOKINASE"/>
</dbReference>
<dbReference type="Gene3D" id="3.30.70.890">
    <property type="entry name" value="GHMP kinase, C-terminal domain"/>
    <property type="match status" value="1"/>
</dbReference>
<dbReference type="GO" id="GO:0004335">
    <property type="term" value="F:galactokinase activity"/>
    <property type="evidence" value="ECO:0007669"/>
    <property type="project" value="InterPro"/>
</dbReference>
<keyword evidence="2" id="KW-0808">Transferase</keyword>
<sequence length="405" mass="42083">MSSLTWRVPGRIEVLGKHTDYAGGRVLVGAIDHGITVRATLGGEGVVASTDAFGDRVRLAAGVDPGLPDGHWARYVQTAIDRLTANFGTIAPCELTITSDLPPASGMSSSSALLCGVALALADLNGFSSTPAWQDACPDRLSLAGYLACIENGRTWRGLAGSRGVGTFGGSEDHTAMLCGSVGELLQVEFDPLRVIESVPLSEDVAFVVAVSGVLAEKTGPARDAYNRASLATASILDLWNERSGRRAATLAAVVRTLAGDAPDPADPTLGVLRRVTGGDAWLSARLEHFLQESYGLVPGATRALASGDWATFGRVSAESQRLAETLLGNQVPQTIALAASARELGAHASSAFGAGFGGSVWALVDAQDADAFAHDWLARYRSEFPDETGASVLVTRPGSAAERI</sequence>
<dbReference type="SUPFAM" id="SSF54211">
    <property type="entry name" value="Ribosomal protein S5 domain 2-like"/>
    <property type="match status" value="1"/>
</dbReference>
<comment type="similarity">
    <text evidence="1">Belongs to the GHMP kinase family. GalK subfamily.</text>
</comment>
<dbReference type="InterPro" id="IPR006206">
    <property type="entry name" value="Mevalonate/galactokinase"/>
</dbReference>
<dbReference type="Proteomes" id="UP000291933">
    <property type="component" value="Unassembled WGS sequence"/>
</dbReference>
<dbReference type="Pfam" id="PF08544">
    <property type="entry name" value="GHMP_kinases_C"/>
    <property type="match status" value="1"/>
</dbReference>
<evidence type="ECO:0000259" key="8">
    <source>
        <dbReference type="Pfam" id="PF08544"/>
    </source>
</evidence>
<dbReference type="PANTHER" id="PTHR10457:SF7">
    <property type="entry name" value="GALACTOKINASE-RELATED"/>
    <property type="match status" value="1"/>
</dbReference>
<keyword evidence="6" id="KW-0299">Galactose metabolism</keyword>
<dbReference type="OrthoDB" id="257453at2"/>
<comment type="caution">
    <text evidence="10">The sequence shown here is derived from an EMBL/GenBank/DDBJ whole genome shotgun (WGS) entry which is preliminary data.</text>
</comment>
<accession>A0A4Q9KM30</accession>
<keyword evidence="11" id="KW-1185">Reference proteome</keyword>
<evidence type="ECO:0000259" key="7">
    <source>
        <dbReference type="Pfam" id="PF00288"/>
    </source>
</evidence>
<feature type="domain" description="Galactokinase N-terminal" evidence="9">
    <location>
        <begin position="5"/>
        <end position="37"/>
    </location>
</feature>
<dbReference type="PROSITE" id="PS00627">
    <property type="entry name" value="GHMP_KINASES_ATP"/>
    <property type="match status" value="1"/>
</dbReference>
<evidence type="ECO:0000259" key="9">
    <source>
        <dbReference type="Pfam" id="PF10509"/>
    </source>
</evidence>
<dbReference type="GO" id="GO:0006012">
    <property type="term" value="P:galactose metabolic process"/>
    <property type="evidence" value="ECO:0007669"/>
    <property type="project" value="UniProtKB-KW"/>
</dbReference>
<dbReference type="GO" id="GO:0005524">
    <property type="term" value="F:ATP binding"/>
    <property type="evidence" value="ECO:0007669"/>
    <property type="project" value="UniProtKB-KW"/>
</dbReference>
<dbReference type="InterPro" id="IPR036554">
    <property type="entry name" value="GHMP_kinase_C_sf"/>
</dbReference>
<dbReference type="PRINTS" id="PR00959">
    <property type="entry name" value="MEVGALKINASE"/>
</dbReference>
<feature type="domain" description="GHMP kinase C-terminal" evidence="8">
    <location>
        <begin position="303"/>
        <end position="381"/>
    </location>
</feature>
<organism evidence="10 11">
    <name type="scientific">Propioniciclava tarda</name>
    <dbReference type="NCBI Taxonomy" id="433330"/>
    <lineage>
        <taxon>Bacteria</taxon>
        <taxon>Bacillati</taxon>
        <taxon>Actinomycetota</taxon>
        <taxon>Actinomycetes</taxon>
        <taxon>Propionibacteriales</taxon>
        <taxon>Propionibacteriaceae</taxon>
        <taxon>Propioniciclava</taxon>
    </lineage>
</organism>
<dbReference type="Gene3D" id="3.30.230.10">
    <property type="match status" value="1"/>
</dbReference>
<dbReference type="InterPro" id="IPR006204">
    <property type="entry name" value="GHMP_kinase_N_dom"/>
</dbReference>
<dbReference type="RefSeq" id="WP_131171457.1">
    <property type="nucleotide sequence ID" value="NZ_FXTL01000004.1"/>
</dbReference>
<dbReference type="AlphaFoldDB" id="A0A4Q9KM30"/>
<name>A0A4Q9KM30_PROTD</name>
<proteinExistence type="inferred from homology"/>
<keyword evidence="4 10" id="KW-0418">Kinase</keyword>
<dbReference type="InterPro" id="IPR006203">
    <property type="entry name" value="GHMP_knse_ATP-bd_CS"/>
</dbReference>
<evidence type="ECO:0000256" key="2">
    <source>
        <dbReference type="ARBA" id="ARBA00022679"/>
    </source>
</evidence>
<dbReference type="InterPro" id="IPR020568">
    <property type="entry name" value="Ribosomal_Su5_D2-typ_SF"/>
</dbReference>
<evidence type="ECO:0000256" key="5">
    <source>
        <dbReference type="ARBA" id="ARBA00022840"/>
    </source>
</evidence>
<dbReference type="PIRSF" id="PIRSF000530">
    <property type="entry name" value="Galactokinase"/>
    <property type="match status" value="1"/>
</dbReference>
<dbReference type="PANTHER" id="PTHR10457">
    <property type="entry name" value="MEVALONATE KINASE/GALACTOKINASE"/>
    <property type="match status" value="1"/>
</dbReference>
<dbReference type="Pfam" id="PF10509">
    <property type="entry name" value="GalKase_gal_bdg"/>
    <property type="match status" value="1"/>
</dbReference>
<dbReference type="SUPFAM" id="SSF55060">
    <property type="entry name" value="GHMP Kinase, C-terminal domain"/>
    <property type="match status" value="1"/>
</dbReference>
<evidence type="ECO:0000256" key="4">
    <source>
        <dbReference type="ARBA" id="ARBA00022777"/>
    </source>
</evidence>
<evidence type="ECO:0000313" key="11">
    <source>
        <dbReference type="Proteomes" id="UP000291933"/>
    </source>
</evidence>
<dbReference type="GO" id="GO:0005829">
    <property type="term" value="C:cytosol"/>
    <property type="evidence" value="ECO:0007669"/>
    <property type="project" value="TreeGrafter"/>
</dbReference>
<gene>
    <name evidence="10" type="ORF">ET996_05020</name>
</gene>
<keyword evidence="5" id="KW-0067">ATP-binding</keyword>
<dbReference type="InterPro" id="IPR013750">
    <property type="entry name" value="GHMP_kinase_C_dom"/>
</dbReference>
<dbReference type="InterPro" id="IPR019539">
    <property type="entry name" value="GalKase_N"/>
</dbReference>
<dbReference type="EMBL" id="SDMR01000004">
    <property type="protein sequence ID" value="TBT95464.1"/>
    <property type="molecule type" value="Genomic_DNA"/>
</dbReference>
<protein>
    <submittedName>
        <fullName evidence="10">Galactokinase</fullName>
    </submittedName>
</protein>
<keyword evidence="3" id="KW-0547">Nucleotide-binding</keyword>
<evidence type="ECO:0000256" key="3">
    <source>
        <dbReference type="ARBA" id="ARBA00022741"/>
    </source>
</evidence>
<dbReference type="InterPro" id="IPR014721">
    <property type="entry name" value="Ribsml_uS5_D2-typ_fold_subgr"/>
</dbReference>
<evidence type="ECO:0000256" key="1">
    <source>
        <dbReference type="ARBA" id="ARBA00006566"/>
    </source>
</evidence>
<evidence type="ECO:0000256" key="6">
    <source>
        <dbReference type="ARBA" id="ARBA00023144"/>
    </source>
</evidence>
<evidence type="ECO:0000313" key="10">
    <source>
        <dbReference type="EMBL" id="TBT95464.1"/>
    </source>
</evidence>
<keyword evidence="6" id="KW-0119">Carbohydrate metabolism</keyword>